<dbReference type="Proteomes" id="UP000887579">
    <property type="component" value="Unplaced"/>
</dbReference>
<name>A0AC34FK38_9BILA</name>
<dbReference type="WBParaSite" id="ES5_v2.g17701.t1">
    <property type="protein sequence ID" value="ES5_v2.g17701.t1"/>
    <property type="gene ID" value="ES5_v2.g17701"/>
</dbReference>
<reference evidence="2" key="1">
    <citation type="submission" date="2022-11" db="UniProtKB">
        <authorList>
            <consortium name="WormBaseParasite"/>
        </authorList>
    </citation>
    <scope>IDENTIFICATION</scope>
</reference>
<proteinExistence type="predicted"/>
<organism evidence="1 2">
    <name type="scientific">Panagrolaimus sp. ES5</name>
    <dbReference type="NCBI Taxonomy" id="591445"/>
    <lineage>
        <taxon>Eukaryota</taxon>
        <taxon>Metazoa</taxon>
        <taxon>Ecdysozoa</taxon>
        <taxon>Nematoda</taxon>
        <taxon>Chromadorea</taxon>
        <taxon>Rhabditida</taxon>
        <taxon>Tylenchina</taxon>
        <taxon>Panagrolaimomorpha</taxon>
        <taxon>Panagrolaimoidea</taxon>
        <taxon>Panagrolaimidae</taxon>
        <taxon>Panagrolaimus</taxon>
    </lineage>
</organism>
<evidence type="ECO:0000313" key="2">
    <source>
        <dbReference type="WBParaSite" id="ES5_v2.g17701.t1"/>
    </source>
</evidence>
<sequence>MQWKIKEEDLIARKESKNSKLNSKRIKIASFDDIKYYLTIHPSRIDDDGEPTTWLYFNIEMENDKKTIETVCDFSVDSVNYSEVVQGNFAESARDGLILCSTNDLFDPKKGYIVDGFLTINFNGILMMEKDQATILDCENRVALKEDDVTKQEKDFTIVIGDNETKVAFKKISSPISMQWKVKEEDLKAKKELGNEYLDSTIIKSFSDVGYSLSIELNKFQNSDQLKTFLFLNIEMENEKKIKAICIFSIDSVNSYRGIQHVFEKSKGLGYALCSTNDLFDPSKGYIVDGYLTINCNGILMIEKDKISGDNKINVHKQVLMDASPVFSAMIESGMKESIENKMIIPDFSFEVVDAAIKLCYTSNVPQDLNLDDMLSLYQFGDKYQIKIITDLVENYLIKNLLPSNVVEIIQFSNFLSIKKLFQQCTNFLIKCSKESTAVLGLESLDKNLLASTFLNSFCSELCDVEESEDENSDAESFDFGDSDSANSDDDDDDDDDD</sequence>
<accession>A0AC34FK38</accession>
<evidence type="ECO:0000313" key="1">
    <source>
        <dbReference type="Proteomes" id="UP000887579"/>
    </source>
</evidence>
<protein>
    <submittedName>
        <fullName evidence="2">BTB domain-containing protein</fullName>
    </submittedName>
</protein>